<feature type="region of interest" description="Disordered" evidence="1">
    <location>
        <begin position="294"/>
        <end position="356"/>
    </location>
</feature>
<feature type="region of interest" description="Disordered" evidence="1">
    <location>
        <begin position="372"/>
        <end position="394"/>
    </location>
</feature>
<evidence type="ECO:0000256" key="1">
    <source>
        <dbReference type="SAM" id="MobiDB-lite"/>
    </source>
</evidence>
<evidence type="ECO:0000313" key="2">
    <source>
        <dbReference type="EMBL" id="KAF3005723.1"/>
    </source>
</evidence>
<feature type="compositionally biased region" description="Pro residues" evidence="1">
    <location>
        <begin position="214"/>
        <end position="225"/>
    </location>
</feature>
<feature type="region of interest" description="Disordered" evidence="1">
    <location>
        <begin position="13"/>
        <end position="122"/>
    </location>
</feature>
<feature type="compositionally biased region" description="Low complexity" evidence="1">
    <location>
        <begin position="345"/>
        <end position="356"/>
    </location>
</feature>
<dbReference type="AlphaFoldDB" id="A0A9P4WDG1"/>
<feature type="region of interest" description="Disordered" evidence="1">
    <location>
        <begin position="138"/>
        <end position="234"/>
    </location>
</feature>
<feature type="region of interest" description="Disordered" evidence="1">
    <location>
        <begin position="437"/>
        <end position="493"/>
    </location>
</feature>
<feature type="compositionally biased region" description="Basic and acidic residues" evidence="1">
    <location>
        <begin position="41"/>
        <end position="54"/>
    </location>
</feature>
<feature type="compositionally biased region" description="Basic and acidic residues" evidence="1">
    <location>
        <begin position="680"/>
        <end position="689"/>
    </location>
</feature>
<keyword evidence="3" id="KW-1185">Reference proteome</keyword>
<name>A0A9P4WDG1_CURKU</name>
<feature type="compositionally biased region" description="Basic and acidic residues" evidence="1">
    <location>
        <begin position="178"/>
        <end position="201"/>
    </location>
</feature>
<feature type="compositionally biased region" description="Basic residues" evidence="1">
    <location>
        <begin position="88"/>
        <end position="104"/>
    </location>
</feature>
<dbReference type="Proteomes" id="UP000801428">
    <property type="component" value="Unassembled WGS sequence"/>
</dbReference>
<feature type="compositionally biased region" description="Gly residues" evidence="1">
    <location>
        <begin position="638"/>
        <end position="648"/>
    </location>
</feature>
<protein>
    <submittedName>
        <fullName evidence="2">Uncharacterized protein</fullName>
    </submittedName>
</protein>
<feature type="region of interest" description="Disordered" evidence="1">
    <location>
        <begin position="638"/>
        <end position="689"/>
    </location>
</feature>
<organism evidence="2 3">
    <name type="scientific">Curvularia kusanoi</name>
    <name type="common">Cochliobolus kusanoi</name>
    <dbReference type="NCBI Taxonomy" id="90978"/>
    <lineage>
        <taxon>Eukaryota</taxon>
        <taxon>Fungi</taxon>
        <taxon>Dikarya</taxon>
        <taxon>Ascomycota</taxon>
        <taxon>Pezizomycotina</taxon>
        <taxon>Dothideomycetes</taxon>
        <taxon>Pleosporomycetidae</taxon>
        <taxon>Pleosporales</taxon>
        <taxon>Pleosporineae</taxon>
        <taxon>Pleosporaceae</taxon>
        <taxon>Curvularia</taxon>
    </lineage>
</organism>
<dbReference type="OrthoDB" id="3685818at2759"/>
<evidence type="ECO:0000313" key="3">
    <source>
        <dbReference type="Proteomes" id="UP000801428"/>
    </source>
</evidence>
<feature type="compositionally biased region" description="Low complexity" evidence="1">
    <location>
        <begin position="462"/>
        <end position="481"/>
    </location>
</feature>
<proteinExistence type="predicted"/>
<comment type="caution">
    <text evidence="2">The sequence shown here is derived from an EMBL/GenBank/DDBJ whole genome shotgun (WGS) entry which is preliminary data.</text>
</comment>
<feature type="compositionally biased region" description="Basic and acidic residues" evidence="1">
    <location>
        <begin position="650"/>
        <end position="667"/>
    </location>
</feature>
<dbReference type="EMBL" id="SWKU01000006">
    <property type="protein sequence ID" value="KAF3005723.1"/>
    <property type="molecule type" value="Genomic_DNA"/>
</dbReference>
<sequence length="733" mass="79610">MSLNRHTGLYAVPTHHLYGGNPVPAPRPTFNSNDFPDADSDEKQKEEVMKESKKGRSKSVGAEARRTPAASTPLIKITPVTTSSKTHSEKKQKRTGTSDKKRKRQVEEQPVIAAPPQRASANKGFFVGADMLKGVKSSVKSAGEVFDSSNPSTYTVELPAAKKSRRSKSSRQSYETLDFDRMAKETRAIDKKEKKEKKAERQSIGSSRQTRSPAPEPVPIPPSSPPIFSSLLKKTPVPLPQNAFSHTANANRVGRRDSRLLVQETPPSLLSLPAASPPDTSPIPFNLFNTTQTKQNRKADKAHASLSSSNHHKKSSTNPLTASNLTTYTTTTAPLNHDPKPRPIAASSAGSTTSVGTTPSIAAWFERVGKPYSAPFDPKQQKPTHLSRGKETHDESNITDFTALYTATERSINFSDEREYLAKHKLWREESVQYSSNSESAGLPCLGQKASGCNPKREKKMQTQTQAQAQSHHPSSAAPPSETKPQPAAGSETDTNAATLADAAQRGLSAETFLAYAVAARVPVPPGALEGMYKLFCPAYSTTHVDKYGGGQRSLSLFTVAGGDTSSPASLYTARLCIPPRSVLFGLDTFEVPPHASFRAVGVKTEEEGYGMQIVFLGNGYLLLRVDLRLLLSGKGGRVKGGGEGDGGADGEREREKEKQVEGKEDAENGAGKKRGRKRKEVDAKEKAKGESVVMEFLGVHEKAVMWEGEKEKSEEELERVGRKLFAKYDGEE</sequence>
<reference evidence="2" key="1">
    <citation type="submission" date="2019-04" db="EMBL/GenBank/DDBJ databases">
        <title>Sequencing of skin fungus with MAO and IRED activity.</title>
        <authorList>
            <person name="Marsaioli A.J."/>
            <person name="Bonatto J.M.C."/>
            <person name="Reis Junior O."/>
        </authorList>
    </citation>
    <scope>NUCLEOTIDE SEQUENCE</scope>
    <source>
        <strain evidence="2">30M1</strain>
    </source>
</reference>
<accession>A0A9P4WDG1</accession>
<gene>
    <name evidence="2" type="ORF">E8E13_006164</name>
</gene>